<keyword evidence="3" id="KW-1185">Reference proteome</keyword>
<evidence type="ECO:0000313" key="2">
    <source>
        <dbReference type="EMBL" id="TLQ44126.1"/>
    </source>
</evidence>
<accession>A0A5R9E2X7</accession>
<dbReference type="EMBL" id="VAWE01000001">
    <property type="protein sequence ID" value="TLQ44126.1"/>
    <property type="molecule type" value="Genomic_DNA"/>
</dbReference>
<feature type="compositionally biased region" description="Basic and acidic residues" evidence="1">
    <location>
        <begin position="1"/>
        <end position="26"/>
    </location>
</feature>
<dbReference type="AlphaFoldDB" id="A0A5R9E2X7"/>
<reference evidence="2 3" key="1">
    <citation type="submission" date="2019-05" db="EMBL/GenBank/DDBJ databases">
        <title>Streptomyces marianii sp. nov., a novel marine actinomycete from southern coast of India.</title>
        <authorList>
            <person name="Iniyan A.M."/>
            <person name="Wink J."/>
            <person name="Ramprasad E."/>
            <person name="Ramana C.V."/>
            <person name="Bunk B."/>
            <person name="Sproer C."/>
            <person name="Joseph F.-J.R.S."/>
            <person name="Vincent S.G.P."/>
        </authorList>
    </citation>
    <scope>NUCLEOTIDE SEQUENCE [LARGE SCALE GENOMIC DNA]</scope>
    <source>
        <strain evidence="2 3">ICN19</strain>
    </source>
</reference>
<dbReference type="Proteomes" id="UP000305921">
    <property type="component" value="Unassembled WGS sequence"/>
</dbReference>
<gene>
    <name evidence="2" type="ORF">FEF34_14200</name>
</gene>
<evidence type="ECO:0000256" key="1">
    <source>
        <dbReference type="SAM" id="MobiDB-lite"/>
    </source>
</evidence>
<proteinExistence type="predicted"/>
<name>A0A5R9E2X7_9ACTN</name>
<organism evidence="2 3">
    <name type="scientific">Streptomyces marianii</name>
    <dbReference type="NCBI Taxonomy" id="1817406"/>
    <lineage>
        <taxon>Bacteria</taxon>
        <taxon>Bacillati</taxon>
        <taxon>Actinomycetota</taxon>
        <taxon>Actinomycetes</taxon>
        <taxon>Kitasatosporales</taxon>
        <taxon>Streptomycetaceae</taxon>
        <taxon>Streptomyces</taxon>
    </lineage>
</organism>
<protein>
    <submittedName>
        <fullName evidence="2">Uncharacterized protein</fullName>
    </submittedName>
</protein>
<sequence>MRHRVQHAERDRRPTTGPVRPKDVTRARARARPGQAMRSSTTGVASYEAPGAAMSKEPSRDCRA</sequence>
<evidence type="ECO:0000313" key="3">
    <source>
        <dbReference type="Proteomes" id="UP000305921"/>
    </source>
</evidence>
<feature type="region of interest" description="Disordered" evidence="1">
    <location>
        <begin position="1"/>
        <end position="64"/>
    </location>
</feature>
<comment type="caution">
    <text evidence="2">The sequence shown here is derived from an EMBL/GenBank/DDBJ whole genome shotgun (WGS) entry which is preliminary data.</text>
</comment>
<dbReference type="OrthoDB" id="4319276at2"/>